<dbReference type="OrthoDB" id="9811310at2"/>
<dbReference type="SUPFAM" id="SSF47598">
    <property type="entry name" value="Ribbon-helix-helix"/>
    <property type="match status" value="1"/>
</dbReference>
<keyword evidence="6" id="KW-1185">Reference proteome</keyword>
<name>A0A1N7K1V5_9GAMM</name>
<dbReference type="STRING" id="484498.SAMN05421686_102290"/>
<evidence type="ECO:0000256" key="1">
    <source>
        <dbReference type="ARBA" id="ARBA00008580"/>
    </source>
</evidence>
<evidence type="ECO:0000256" key="2">
    <source>
        <dbReference type="ARBA" id="ARBA00017940"/>
    </source>
</evidence>
<comment type="similarity">
    <text evidence="1">Belongs to the ParD antitoxin family.</text>
</comment>
<dbReference type="Proteomes" id="UP000185639">
    <property type="component" value="Unassembled WGS sequence"/>
</dbReference>
<dbReference type="NCBIfam" id="TIGR02606">
    <property type="entry name" value="antidote_CC2985"/>
    <property type="match status" value="1"/>
</dbReference>
<reference evidence="6" key="1">
    <citation type="submission" date="2017-01" db="EMBL/GenBank/DDBJ databases">
        <authorList>
            <person name="Varghese N."/>
            <person name="Submissions S."/>
        </authorList>
    </citation>
    <scope>NUCLEOTIDE SEQUENCE [LARGE SCALE GENOMIC DNA]</scope>
    <source>
        <strain evidence="6">DSM 24913</strain>
    </source>
</reference>
<organism evidence="5 6">
    <name type="scientific">Thalassolituus maritimus</name>
    <dbReference type="NCBI Taxonomy" id="484498"/>
    <lineage>
        <taxon>Bacteria</taxon>
        <taxon>Pseudomonadati</taxon>
        <taxon>Pseudomonadota</taxon>
        <taxon>Gammaproteobacteria</taxon>
        <taxon>Oceanospirillales</taxon>
        <taxon>Oceanospirillaceae</taxon>
        <taxon>Thalassolituus</taxon>
    </lineage>
</organism>
<evidence type="ECO:0000313" key="6">
    <source>
        <dbReference type="Proteomes" id="UP000185639"/>
    </source>
</evidence>
<dbReference type="RefSeq" id="WP_076514422.1">
    <property type="nucleotide sequence ID" value="NZ_FTOH01000002.1"/>
</dbReference>
<accession>A0A1N7K1V5</accession>
<gene>
    <name evidence="5" type="ORF">SAMN05421686_102290</name>
</gene>
<dbReference type="PANTHER" id="PTHR36582:SF2">
    <property type="entry name" value="ANTITOXIN PARD"/>
    <property type="match status" value="1"/>
</dbReference>
<evidence type="ECO:0000256" key="3">
    <source>
        <dbReference type="ARBA" id="ARBA00022649"/>
    </source>
</evidence>
<dbReference type="EMBL" id="FTOH01000002">
    <property type="protein sequence ID" value="SIS55516.1"/>
    <property type="molecule type" value="Genomic_DNA"/>
</dbReference>
<dbReference type="InterPro" id="IPR022789">
    <property type="entry name" value="ParD"/>
</dbReference>
<dbReference type="InterPro" id="IPR038296">
    <property type="entry name" value="ParD_sf"/>
</dbReference>
<protein>
    <recommendedName>
        <fullName evidence="2">Antitoxin ParD</fullName>
    </recommendedName>
</protein>
<dbReference type="Pfam" id="PF03693">
    <property type="entry name" value="ParD_antitoxin"/>
    <property type="match status" value="1"/>
</dbReference>
<dbReference type="InterPro" id="IPR010985">
    <property type="entry name" value="Ribbon_hlx_hlx"/>
</dbReference>
<evidence type="ECO:0000313" key="5">
    <source>
        <dbReference type="EMBL" id="SIS55516.1"/>
    </source>
</evidence>
<sequence length="92" mass="10659">MAMVKKSITVTDQQDAWLKAQISAGHYGNESEVLRELIRERQLREEESQREVEWIRARLIEGEDSVKTQGYSGKSLDEIWEVVEQEHSAKQG</sequence>
<proteinExistence type="inferred from homology"/>
<dbReference type="GO" id="GO:0006355">
    <property type="term" value="P:regulation of DNA-templated transcription"/>
    <property type="evidence" value="ECO:0007669"/>
    <property type="project" value="InterPro"/>
</dbReference>
<evidence type="ECO:0000256" key="4">
    <source>
        <dbReference type="ARBA" id="ARBA00037106"/>
    </source>
</evidence>
<dbReference type="Gene3D" id="6.10.10.120">
    <property type="entry name" value="Antitoxin ParD1-like"/>
    <property type="match status" value="1"/>
</dbReference>
<keyword evidence="3" id="KW-1277">Toxin-antitoxin system</keyword>
<dbReference type="AlphaFoldDB" id="A0A1N7K1V5"/>
<comment type="function">
    <text evidence="4">Antitoxin component of a type II toxin-antitoxin (TA) system. Neutralizes the effect of toxin ParE.</text>
</comment>
<dbReference type="PANTHER" id="PTHR36582">
    <property type="entry name" value="ANTITOXIN PARD"/>
    <property type="match status" value="1"/>
</dbReference>